<feature type="region of interest" description="Disordered" evidence="1">
    <location>
        <begin position="111"/>
        <end position="133"/>
    </location>
</feature>
<proteinExistence type="predicted"/>
<evidence type="ECO:0000313" key="3">
    <source>
        <dbReference type="Proteomes" id="UP000678393"/>
    </source>
</evidence>
<feature type="compositionally biased region" description="Polar residues" evidence="1">
    <location>
        <begin position="486"/>
        <end position="500"/>
    </location>
</feature>
<feature type="compositionally biased region" description="Basic and acidic residues" evidence="1">
    <location>
        <begin position="441"/>
        <end position="452"/>
    </location>
</feature>
<protein>
    <submittedName>
        <fullName evidence="2">Uncharacterized protein</fullName>
    </submittedName>
</protein>
<sequence length="794" mass="85852">HSRHASSGSAHMRPTSLRELPEPPISIHHSRNKSLSGVEALSTSAKGSGGAGAPGAGMGDLSHHQHGHHARNCKSVPSVNIIASMEKDQPHSDGYDHLGPKRCIKPTDYDSLAEPESTDGETPVSETSGVLDGHYSQLRERTYAVVGDVKARAKELFDPYSHAKDKDDSSSDYYSQEDPYNDIDDSGGSVSSSFIHRLRQSRDADDLYTTVHDGSRATNMKRIQETRVVRASLPPNIGASSGRKLPPPAIPDDDGDAEEEYAVVKKTKGMSQQGAEKGVHMYSDSDISSYNSGPPEPPRLYNEYDSLEESSPTPPTYSREHKYSKVTARESLASMSARNALPVNPYEMVMDLAENAYATVDGGSGDGVVLRGGVACENAENRLSEASDTYAEIGNSGAGLSSSIISSSSSTGGNNSSSSVAPIPPSLDSLHLMTKSQTSSEGDRLSDRHLASPEDSAMSLNIWSNSHEDEDSEDGYSTLKKPGSPPQSSSLPTIPDSSLISDEESVEVTLVPNYQTVKDCISDSETMDETENDPNYESVEEMRAKVAQLKAKCTSLDTRTPPLIPDTGTNMHVPTPGGFTTNSSMSLPTDSLRNKDDLQKSGPRRQRLDHDYEEVDLSPPTSPVTPSSSMNHSASSSYHITSVSTSYAAASSQMVTETVLGVTEVRERVVQSHMYEELTEVRAKTLQMNKHRKSQSLVKNSSEEKVKTSKKKSEEKVKSGSEKKKVSEEKKKGWSLDKRKGGAGDKAKEDKRKDGSEDKRKSAAEDKKVSGDGKRKSGAEDKRFDLAAINGTRL</sequence>
<feature type="compositionally biased region" description="Acidic residues" evidence="1">
    <location>
        <begin position="525"/>
        <end position="534"/>
    </location>
</feature>
<dbReference type="OrthoDB" id="6120255at2759"/>
<comment type="caution">
    <text evidence="2">The sequence shown here is derived from an EMBL/GenBank/DDBJ whole genome shotgun (WGS) entry which is preliminary data.</text>
</comment>
<name>A0A8S3ZAF8_9EUPU</name>
<feature type="region of interest" description="Disordered" evidence="1">
    <location>
        <begin position="686"/>
        <end position="794"/>
    </location>
</feature>
<feature type="region of interest" description="Disordered" evidence="1">
    <location>
        <begin position="161"/>
        <end position="189"/>
    </location>
</feature>
<reference evidence="2" key="1">
    <citation type="submission" date="2021-04" db="EMBL/GenBank/DDBJ databases">
        <authorList>
            <consortium name="Molecular Ecology Group"/>
        </authorList>
    </citation>
    <scope>NUCLEOTIDE SEQUENCE</scope>
</reference>
<feature type="compositionally biased region" description="Basic and acidic residues" evidence="1">
    <location>
        <begin position="701"/>
        <end position="785"/>
    </location>
</feature>
<feature type="compositionally biased region" description="Polar residues" evidence="1">
    <location>
        <begin position="567"/>
        <end position="591"/>
    </location>
</feature>
<feature type="compositionally biased region" description="Low complexity" evidence="1">
    <location>
        <begin position="624"/>
        <end position="647"/>
    </location>
</feature>
<feature type="compositionally biased region" description="Gly residues" evidence="1">
    <location>
        <begin position="47"/>
        <end position="58"/>
    </location>
</feature>
<feature type="region of interest" description="Disordered" evidence="1">
    <location>
        <begin position="267"/>
        <end position="325"/>
    </location>
</feature>
<dbReference type="EMBL" id="CAJHNH020001890">
    <property type="protein sequence ID" value="CAG5124855.1"/>
    <property type="molecule type" value="Genomic_DNA"/>
</dbReference>
<dbReference type="Proteomes" id="UP000678393">
    <property type="component" value="Unassembled WGS sequence"/>
</dbReference>
<keyword evidence="3" id="KW-1185">Reference proteome</keyword>
<organism evidence="2 3">
    <name type="scientific">Candidula unifasciata</name>
    <dbReference type="NCBI Taxonomy" id="100452"/>
    <lineage>
        <taxon>Eukaryota</taxon>
        <taxon>Metazoa</taxon>
        <taxon>Spiralia</taxon>
        <taxon>Lophotrochozoa</taxon>
        <taxon>Mollusca</taxon>
        <taxon>Gastropoda</taxon>
        <taxon>Heterobranchia</taxon>
        <taxon>Euthyneura</taxon>
        <taxon>Panpulmonata</taxon>
        <taxon>Eupulmonata</taxon>
        <taxon>Stylommatophora</taxon>
        <taxon>Helicina</taxon>
        <taxon>Helicoidea</taxon>
        <taxon>Geomitridae</taxon>
        <taxon>Candidula</taxon>
    </lineage>
</organism>
<dbReference type="AlphaFoldDB" id="A0A8S3ZAF8"/>
<feature type="region of interest" description="Disordered" evidence="1">
    <location>
        <begin position="1"/>
        <end position="72"/>
    </location>
</feature>
<feature type="non-terminal residue" evidence="2">
    <location>
        <position position="794"/>
    </location>
</feature>
<feature type="compositionally biased region" description="Low complexity" evidence="1">
    <location>
        <begin position="393"/>
        <end position="419"/>
    </location>
</feature>
<feature type="region of interest" description="Disordered" evidence="1">
    <location>
        <begin position="392"/>
        <end position="542"/>
    </location>
</feature>
<evidence type="ECO:0000256" key="1">
    <source>
        <dbReference type="SAM" id="MobiDB-lite"/>
    </source>
</evidence>
<evidence type="ECO:0000313" key="2">
    <source>
        <dbReference type="EMBL" id="CAG5124855.1"/>
    </source>
</evidence>
<accession>A0A8S3ZAF8</accession>
<gene>
    <name evidence="2" type="ORF">CUNI_LOCUS10413</name>
</gene>
<feature type="region of interest" description="Disordered" evidence="1">
    <location>
        <begin position="234"/>
        <end position="255"/>
    </location>
</feature>
<feature type="region of interest" description="Disordered" evidence="1">
    <location>
        <begin position="556"/>
        <end position="647"/>
    </location>
</feature>